<dbReference type="EMBL" id="JAVHNQ010000011">
    <property type="protein sequence ID" value="KAK6336514.1"/>
    <property type="molecule type" value="Genomic_DNA"/>
</dbReference>
<keyword evidence="1" id="KW-0028">Amino-acid biosynthesis</keyword>
<organism evidence="5 6">
    <name type="scientific">Orbilia brochopaga</name>
    <dbReference type="NCBI Taxonomy" id="3140254"/>
    <lineage>
        <taxon>Eukaryota</taxon>
        <taxon>Fungi</taxon>
        <taxon>Dikarya</taxon>
        <taxon>Ascomycota</taxon>
        <taxon>Pezizomycotina</taxon>
        <taxon>Orbiliomycetes</taxon>
        <taxon>Orbiliales</taxon>
        <taxon>Orbiliaceae</taxon>
        <taxon>Orbilia</taxon>
    </lineage>
</organism>
<feature type="domain" description="Asparagine synthetase" evidence="4">
    <location>
        <begin position="429"/>
        <end position="478"/>
    </location>
</feature>
<dbReference type="PANTHER" id="PTHR45937">
    <property type="entry name" value="ASPARAGINE SYNTHETASE DOMAIN-CONTAINING PROTEIN 1"/>
    <property type="match status" value="1"/>
</dbReference>
<reference evidence="5 6" key="1">
    <citation type="submission" date="2019-10" db="EMBL/GenBank/DDBJ databases">
        <authorList>
            <person name="Palmer J.M."/>
        </authorList>
    </citation>
    <scope>NUCLEOTIDE SEQUENCE [LARGE SCALE GENOMIC DNA]</scope>
    <source>
        <strain evidence="5 6">TWF696</strain>
    </source>
</reference>
<evidence type="ECO:0000313" key="6">
    <source>
        <dbReference type="Proteomes" id="UP001375240"/>
    </source>
</evidence>
<dbReference type="InterPro" id="IPR014729">
    <property type="entry name" value="Rossmann-like_a/b/a_fold"/>
</dbReference>
<dbReference type="InterPro" id="IPR001962">
    <property type="entry name" value="Asn_synthase"/>
</dbReference>
<proteinExistence type="predicted"/>
<protein>
    <recommendedName>
        <fullName evidence="4">Asparagine synthetase domain-containing protein</fullName>
    </recommendedName>
</protein>
<dbReference type="SUPFAM" id="SSF56235">
    <property type="entry name" value="N-terminal nucleophile aminohydrolases (Ntn hydrolases)"/>
    <property type="match status" value="1"/>
</dbReference>
<keyword evidence="2" id="KW-0061">Asparagine biosynthesis</keyword>
<evidence type="ECO:0000259" key="4">
    <source>
        <dbReference type="Pfam" id="PF00733"/>
    </source>
</evidence>
<dbReference type="InterPro" id="IPR029055">
    <property type="entry name" value="Ntn_hydrolases_N"/>
</dbReference>
<accession>A0AAV9U6A3</accession>
<keyword evidence="6" id="KW-1185">Reference proteome</keyword>
<sequence>MCGILFQLSQPGNDSNHSTSSPISDGLINDVARRGPDSLSTVEIVAGSFRLTFCASVLSLRGTAVVPQPLFSHSGQSSEAGDYVLCWNGEAWRVGGEEFGPDENDTRLIFDKLSSCEGRVHDVLQQIEGPFAFVFYDGPRRKLWFGRDWLGRRSLLLRKAAPGTSDITICSIADSQNTCQWDEVEADGFYFIDLSAPHQPGNNVQHQLIQRISFISQTDHTEQEHSTCMRLPIPQLCKTIPPPNTPSLTPNSPAVARLYDLLYDSLRLRVQHIPLHSVPLVPGHDGSLRPSKVGILFSGGLDCTMLARIAHDILPTNEPIELLNVAFENRRVLDAAVAETKKSAKANNNKTLRTTLHGPAFENHATSATLPAEDNIYSICPDRQTGRKSWKELQTVCPNRDWRFKEINVPYDEVIAHKHKVIGLLHPHDTEMDLSIGLAFYFASRPLETDSPKILLSGLGADELFGGYARHGTAFNRTGYPGLIDELELDLTRLGKRNLGRDDRIIANWGREARFPFLDERLLREVIAWPVTDKCGFGAIPAGDDWDVLDSEKKVLRLLAWKLGMRNVAGEKKRAIQFGARTAKMEPKGGKVKGTHKISVKAE</sequence>
<dbReference type="CDD" id="cd01991">
    <property type="entry name" value="Asn_synthase_B_C"/>
    <property type="match status" value="1"/>
</dbReference>
<dbReference type="SUPFAM" id="SSF52402">
    <property type="entry name" value="Adenine nucleotide alpha hydrolases-like"/>
    <property type="match status" value="1"/>
</dbReference>
<evidence type="ECO:0000256" key="3">
    <source>
        <dbReference type="ARBA" id="ARBA00022962"/>
    </source>
</evidence>
<dbReference type="Pfam" id="PF00733">
    <property type="entry name" value="Asn_synthase"/>
    <property type="match status" value="2"/>
</dbReference>
<dbReference type="GO" id="GO:0006529">
    <property type="term" value="P:asparagine biosynthetic process"/>
    <property type="evidence" value="ECO:0007669"/>
    <property type="project" value="UniProtKB-KW"/>
</dbReference>
<feature type="domain" description="Asparagine synthetase" evidence="4">
    <location>
        <begin position="486"/>
        <end position="560"/>
    </location>
</feature>
<dbReference type="Gene3D" id="3.40.50.620">
    <property type="entry name" value="HUPs"/>
    <property type="match status" value="1"/>
</dbReference>
<evidence type="ECO:0000256" key="2">
    <source>
        <dbReference type="ARBA" id="ARBA00022888"/>
    </source>
</evidence>
<dbReference type="CDD" id="cd03766">
    <property type="entry name" value="Gn_AT_II_novel"/>
    <property type="match status" value="1"/>
</dbReference>
<name>A0AAV9U6A3_9PEZI</name>
<evidence type="ECO:0000256" key="1">
    <source>
        <dbReference type="ARBA" id="ARBA00022605"/>
    </source>
</evidence>
<keyword evidence="3" id="KW-0315">Glutamine amidotransferase</keyword>
<dbReference type="AlphaFoldDB" id="A0AAV9U6A3"/>
<dbReference type="PANTHER" id="PTHR45937:SF1">
    <property type="entry name" value="ASPARAGINE SYNTHETASE DOMAIN-CONTAINING PROTEIN 1"/>
    <property type="match status" value="1"/>
</dbReference>
<evidence type="ECO:0000313" key="5">
    <source>
        <dbReference type="EMBL" id="KAK6336514.1"/>
    </source>
</evidence>
<dbReference type="Gene3D" id="3.60.20.10">
    <property type="entry name" value="Glutamine Phosphoribosylpyrophosphate, subunit 1, domain 1"/>
    <property type="match status" value="1"/>
</dbReference>
<dbReference type="Proteomes" id="UP001375240">
    <property type="component" value="Unassembled WGS sequence"/>
</dbReference>
<gene>
    <name evidence="5" type="ORF">TWF696_002064</name>
</gene>
<dbReference type="GO" id="GO:0004066">
    <property type="term" value="F:asparagine synthase (glutamine-hydrolyzing) activity"/>
    <property type="evidence" value="ECO:0007669"/>
    <property type="project" value="InterPro"/>
</dbReference>
<dbReference type="InterPro" id="IPR051857">
    <property type="entry name" value="Asn_synthetase_domain"/>
</dbReference>
<comment type="caution">
    <text evidence="5">The sequence shown here is derived from an EMBL/GenBank/DDBJ whole genome shotgun (WGS) entry which is preliminary data.</text>
</comment>